<proteinExistence type="predicted"/>
<comment type="caution">
    <text evidence="2">The sequence shown here is derived from an EMBL/GenBank/DDBJ whole genome shotgun (WGS) entry which is preliminary data.</text>
</comment>
<evidence type="ECO:0000256" key="1">
    <source>
        <dbReference type="SAM" id="Phobius"/>
    </source>
</evidence>
<dbReference type="AlphaFoldDB" id="A0A7W6WME5"/>
<name>A0A7W6WME5_9PROT</name>
<accession>A0A7W6WME5</accession>
<dbReference type="InterPro" id="IPR027587">
    <property type="entry name" value="TrbK"/>
</dbReference>
<dbReference type="RefSeq" id="WP_184438244.1">
    <property type="nucleotide sequence ID" value="NZ_JACIGI010000076.1"/>
</dbReference>
<evidence type="ECO:0000313" key="3">
    <source>
        <dbReference type="Proteomes" id="UP000555728"/>
    </source>
</evidence>
<dbReference type="Proteomes" id="UP000555728">
    <property type="component" value="Unassembled WGS sequence"/>
</dbReference>
<organism evidence="2 3">
    <name type="scientific">Roseospira goensis</name>
    <dbReference type="NCBI Taxonomy" id="391922"/>
    <lineage>
        <taxon>Bacteria</taxon>
        <taxon>Pseudomonadati</taxon>
        <taxon>Pseudomonadota</taxon>
        <taxon>Alphaproteobacteria</taxon>
        <taxon>Rhodospirillales</taxon>
        <taxon>Rhodospirillaceae</taxon>
        <taxon>Roseospira</taxon>
    </lineage>
</organism>
<keyword evidence="3" id="KW-1185">Reference proteome</keyword>
<feature type="transmembrane region" description="Helical" evidence="1">
    <location>
        <begin position="7"/>
        <end position="26"/>
    </location>
</feature>
<keyword evidence="1" id="KW-0472">Membrane</keyword>
<gene>
    <name evidence="2" type="ORF">GGD88_003738</name>
</gene>
<dbReference type="Pfam" id="PF20084">
    <property type="entry name" value="TrbK"/>
    <property type="match status" value="1"/>
</dbReference>
<reference evidence="2 3" key="1">
    <citation type="submission" date="2020-08" db="EMBL/GenBank/DDBJ databases">
        <title>Genome sequencing of Purple Non-Sulfur Bacteria from various extreme environments.</title>
        <authorList>
            <person name="Mayer M."/>
        </authorList>
    </citation>
    <scope>NUCLEOTIDE SEQUENCE [LARGE SCALE GENOMIC DNA]</scope>
    <source>
        <strain evidence="2 3">JA135</strain>
    </source>
</reference>
<keyword evidence="1" id="KW-0812">Transmembrane</keyword>
<dbReference type="NCBIfam" id="TIGR04360">
    <property type="entry name" value="other_trbK"/>
    <property type="match status" value="1"/>
</dbReference>
<sequence length="92" mass="9592">MRAGPDTILRLIAIGLGGIAALMAAIELTDSVTPPAGRAPATRDDDPLRAELMRCRAITPEELAADAACQAAWAENRRRFFGPGGDTSGGDE</sequence>
<evidence type="ECO:0000313" key="2">
    <source>
        <dbReference type="EMBL" id="MBB4287970.1"/>
    </source>
</evidence>
<dbReference type="EMBL" id="JACIGI010000076">
    <property type="protein sequence ID" value="MBB4287970.1"/>
    <property type="molecule type" value="Genomic_DNA"/>
</dbReference>
<keyword evidence="1" id="KW-1133">Transmembrane helix</keyword>
<protein>
    <submittedName>
        <fullName evidence="2">Conjugative transfer region protein TrbK</fullName>
    </submittedName>
</protein>